<evidence type="ECO:0008006" key="2">
    <source>
        <dbReference type="Google" id="ProtNLM"/>
    </source>
</evidence>
<dbReference type="InterPro" id="IPR052732">
    <property type="entry name" value="Cell-binding_unc_protein"/>
</dbReference>
<organism evidence="1">
    <name type="scientific">Desulfobacca acetoxidans</name>
    <dbReference type="NCBI Taxonomy" id="60893"/>
    <lineage>
        <taxon>Bacteria</taxon>
        <taxon>Pseudomonadati</taxon>
        <taxon>Thermodesulfobacteriota</taxon>
        <taxon>Desulfobaccia</taxon>
        <taxon>Desulfobaccales</taxon>
        <taxon>Desulfobaccaceae</taxon>
        <taxon>Desulfobacca</taxon>
    </lineage>
</organism>
<dbReference type="EMBL" id="DTHB01000053">
    <property type="protein sequence ID" value="HGB15394.1"/>
    <property type="molecule type" value="Genomic_DNA"/>
</dbReference>
<proteinExistence type="predicted"/>
<sequence length="337" mass="39429">MDLIAALLDPAAYPEPTATVELIQTHISWVFLTDGFAYKVKKPVDLGFLNFTTLRRRHYYLRQELVLNRRLCPEIYLAVLPICSRNTGVKVGGRGRPLEYVLRMVRMPQARMMDEVADREGLSREIMDRIIDKLVPFYRRAATNRRINRFGSPKVIAYNHEENFARIQQCVGRLLSRELFAEICAFSRGFLRRHRELFRRRIREGRIRDCHGDLHMKNICLANSVYIFDCIEFNPRFRYGDVAADIDFLAMDLDFHGFWELSRYFVERFAEASNDPDLLMMLDFYKCYRACVRGKINAVAASEPEQPKEAREQAKKLAQAYFALAGKYAREGTRWLA</sequence>
<dbReference type="InterPro" id="IPR011009">
    <property type="entry name" value="Kinase-like_dom_sf"/>
</dbReference>
<comment type="caution">
    <text evidence="1">The sequence shown here is derived from an EMBL/GenBank/DDBJ whole genome shotgun (WGS) entry which is preliminary data.</text>
</comment>
<protein>
    <recommendedName>
        <fullName evidence="2">Aminoglycoside phosphotransferase domain-containing protein</fullName>
    </recommendedName>
</protein>
<name>A0A7C3WRV3_9BACT</name>
<dbReference type="PANTHER" id="PTHR43883:SF1">
    <property type="entry name" value="GLUCONOKINASE"/>
    <property type="match status" value="1"/>
</dbReference>
<accession>A0A7C3WRV3</accession>
<reference evidence="1" key="1">
    <citation type="journal article" date="2020" name="mSystems">
        <title>Genome- and Community-Level Interaction Insights into Carbon Utilization and Element Cycling Functions of Hydrothermarchaeota in Hydrothermal Sediment.</title>
        <authorList>
            <person name="Zhou Z."/>
            <person name="Liu Y."/>
            <person name="Xu W."/>
            <person name="Pan J."/>
            <person name="Luo Z.H."/>
            <person name="Li M."/>
        </authorList>
    </citation>
    <scope>NUCLEOTIDE SEQUENCE [LARGE SCALE GENOMIC DNA]</scope>
    <source>
        <strain evidence="1">SpSt-776</strain>
    </source>
</reference>
<dbReference type="AlphaFoldDB" id="A0A7C3WRV3"/>
<dbReference type="SUPFAM" id="SSF56112">
    <property type="entry name" value="Protein kinase-like (PK-like)"/>
    <property type="match status" value="1"/>
</dbReference>
<dbReference type="PANTHER" id="PTHR43883">
    <property type="entry name" value="SLR0207 PROTEIN"/>
    <property type="match status" value="1"/>
</dbReference>
<gene>
    <name evidence="1" type="ORF">ENV62_09185</name>
</gene>
<evidence type="ECO:0000313" key="1">
    <source>
        <dbReference type="EMBL" id="HGB15394.1"/>
    </source>
</evidence>